<sequence length="315" mass="35897">MIRPEEYLRKGHLYLETQGGRQELFELYLEALKKGIEKENPREFMWAIKNLEDLLTGNSILFVDTSIPNLATLRRLKPQIKKDALHFLMEHLDLLEKALVISSKASHKLDAFFVLLRFLPQALSLSSTPRPGALVDLALLTFYHLKGPEEIDGTEKEKESLALLLLKGLCRYDWSSLGKHFILDPELQEKMETLLPQYRPYAEYIELLKHYTQRALSISSGDPLGPSLLAPLGLTEELALMFFMKWEGLAKTLEKEKDNILAVLRRRMKELLPETAPEELLAPIEAHLDSLIENMKAQTSKPFSSLSASTLLSSE</sequence>
<organism evidence="1">
    <name type="scientific">Thermosulfidibacter takaii</name>
    <dbReference type="NCBI Taxonomy" id="412593"/>
    <lineage>
        <taxon>Bacteria</taxon>
        <taxon>Pseudomonadati</taxon>
        <taxon>Thermosulfidibacterota</taxon>
        <taxon>Thermosulfidibacteria</taxon>
        <taxon>Thermosulfidibacterales</taxon>
        <taxon>Thermosulfidibacteraceae</taxon>
    </lineage>
</organism>
<evidence type="ECO:0000313" key="1">
    <source>
        <dbReference type="EMBL" id="HDD52656.1"/>
    </source>
</evidence>
<dbReference type="Proteomes" id="UP000885690">
    <property type="component" value="Unassembled WGS sequence"/>
</dbReference>
<name>A0A7C0Y8K9_9BACT</name>
<accession>A0A7C0Y8K9</accession>
<dbReference type="AlphaFoldDB" id="A0A7C0Y8K9"/>
<protein>
    <submittedName>
        <fullName evidence="1">Uncharacterized protein</fullName>
    </submittedName>
</protein>
<dbReference type="EMBL" id="DQWS01000046">
    <property type="protein sequence ID" value="HDD52656.1"/>
    <property type="molecule type" value="Genomic_DNA"/>
</dbReference>
<comment type="caution">
    <text evidence="1">The sequence shown here is derived from an EMBL/GenBank/DDBJ whole genome shotgun (WGS) entry which is preliminary data.</text>
</comment>
<gene>
    <name evidence="1" type="ORF">ENF32_01130</name>
</gene>
<proteinExistence type="predicted"/>
<reference evidence="1" key="1">
    <citation type="journal article" date="2020" name="mSystems">
        <title>Genome- and Community-Level Interaction Insights into Carbon Utilization and Element Cycling Functions of Hydrothermarchaeota in Hydrothermal Sediment.</title>
        <authorList>
            <person name="Zhou Z."/>
            <person name="Liu Y."/>
            <person name="Xu W."/>
            <person name="Pan J."/>
            <person name="Luo Z.H."/>
            <person name="Li M."/>
        </authorList>
    </citation>
    <scope>NUCLEOTIDE SEQUENCE [LARGE SCALE GENOMIC DNA]</scope>
    <source>
        <strain evidence="1">HyVt-115</strain>
    </source>
</reference>